<proteinExistence type="predicted"/>
<dbReference type="PANTHER" id="PTHR37292:SF2">
    <property type="entry name" value="DUF262 DOMAIN-CONTAINING PROTEIN"/>
    <property type="match status" value="1"/>
</dbReference>
<name>A0A0H3BPL0_SALNS</name>
<dbReference type="InterPro" id="IPR004919">
    <property type="entry name" value="GmrSD_N"/>
</dbReference>
<evidence type="ECO:0000313" key="2">
    <source>
        <dbReference type="EMBL" id="ACF62123.1"/>
    </source>
</evidence>
<gene>
    <name evidence="2" type="ordered locus">SNSL254_A4878</name>
</gene>
<accession>A0A0H3BPL0</accession>
<reference evidence="2 3" key="1">
    <citation type="journal article" date="2011" name="J. Bacteriol.">
        <title>Comparative genomics of 28 Salmonella enterica isolates: evidence for CRISPR-mediated adaptive sublineage evolution.</title>
        <authorList>
            <person name="Fricke W.F."/>
            <person name="Mammel M.K."/>
            <person name="McDermott P.F."/>
            <person name="Tartera C."/>
            <person name="White D.G."/>
            <person name="Leclerc J.E."/>
            <person name="Ravel J."/>
            <person name="Cebula T.A."/>
        </authorList>
    </citation>
    <scope>NUCLEOTIDE SEQUENCE [LARGE SCALE GENOMIC DNA]</scope>
    <source>
        <strain evidence="2 3">SL254</strain>
    </source>
</reference>
<dbReference type="EMBL" id="CP001113">
    <property type="protein sequence ID" value="ACF62123.1"/>
    <property type="molecule type" value="Genomic_DNA"/>
</dbReference>
<sequence length="617" mass="70249">MSTFDTTKIALKDILGQITDGRVQLPDFQRGWVWDDEHVRSLLVSIARSFPVGAVMLLETGGEVRFQVRPVENVELQKTEPEMLILDGQQRLTSLTQVLMLDTPVKTFNEKGKQIDRFYYIDIEAALDNRLDEAFISVEKSKKVTMNFGRDIKTFVNSFGETVEMDFSTVQKECEALFFPCNQIINSDAWESHLYKCSQEKFFTYMQFREKILNAFRNYLLPVIKLGKSTSKEAVCLVFEKVNTGGVPLSVFELVTASFAADGFNLRDDWFGSNLRQKFGRRNVLNKEAILQGVEPTDFLQAISILNTLKKRRADLAEGKTGKSVTAVSAKRVSVLALSLEDYHCWADDVEKGFLLAAKFLHHECFMHSWDLPYRTQLVPLAAVLSKLQGNWLEPKIYDKLARWFWCGVLGELYGGAVETRIANDVEELLNWIEGEGEEPRTIYEASFQPGRLLTLRSRLSAAYKALSVLILRNGAQDFFWKSTIQKLDYGEIALDIHHIFPKIWCENNNISPAVYNSIINKTSISYKANRMIGGRSPAEYLSQIQTHQQVGLEDAEMDAILRSHFIEPSLLRQDSFEAFFADRKKQLLKLIEAAMGKNISQDDVAELETATDEIDV</sequence>
<feature type="domain" description="GmrSD restriction endonucleases N-terminal" evidence="1">
    <location>
        <begin position="11"/>
        <end position="259"/>
    </location>
</feature>
<dbReference type="Proteomes" id="UP000008824">
    <property type="component" value="Chromosome"/>
</dbReference>
<dbReference type="HOGENOM" id="CLU_021082_0_0_6"/>
<evidence type="ECO:0000259" key="1">
    <source>
        <dbReference type="Pfam" id="PF03235"/>
    </source>
</evidence>
<dbReference type="PANTHER" id="PTHR37292">
    <property type="entry name" value="VNG6097C"/>
    <property type="match status" value="1"/>
</dbReference>
<evidence type="ECO:0000313" key="3">
    <source>
        <dbReference type="Proteomes" id="UP000008824"/>
    </source>
</evidence>
<dbReference type="AlphaFoldDB" id="A0A0H3BPL0"/>
<organism evidence="2 3">
    <name type="scientific">Salmonella newport (strain SL254)</name>
    <dbReference type="NCBI Taxonomy" id="423368"/>
    <lineage>
        <taxon>Bacteria</taxon>
        <taxon>Pseudomonadati</taxon>
        <taxon>Pseudomonadota</taxon>
        <taxon>Gammaproteobacteria</taxon>
        <taxon>Enterobacterales</taxon>
        <taxon>Enterobacteriaceae</taxon>
        <taxon>Salmonella</taxon>
    </lineage>
</organism>
<dbReference type="Pfam" id="PF03235">
    <property type="entry name" value="GmrSD_N"/>
    <property type="match status" value="1"/>
</dbReference>
<protein>
    <recommendedName>
        <fullName evidence="1">GmrSD restriction endonucleases N-terminal domain-containing protein</fullName>
    </recommendedName>
</protein>
<dbReference type="RefSeq" id="WP_000102841.1">
    <property type="nucleotide sequence ID" value="NC_011080.1"/>
</dbReference>
<dbReference type="KEGG" id="see:SNSL254_A4878"/>